<dbReference type="InterPro" id="IPR027417">
    <property type="entry name" value="P-loop_NTPase"/>
</dbReference>
<dbReference type="Proteomes" id="UP000316726">
    <property type="component" value="Chromosome 10"/>
</dbReference>
<dbReference type="PANTHER" id="PTHR10513:SF35">
    <property type="entry name" value="DEOXYADENOSINE KINASE"/>
    <property type="match status" value="1"/>
</dbReference>
<feature type="domain" description="Deoxynucleoside kinase" evidence="2">
    <location>
        <begin position="70"/>
        <end position="278"/>
    </location>
</feature>
<sequence length="281" mass="30868">MLRRCGRKNGAVSVIATGLEALSPAGSGTATTGNEALRKATRQSCQVNAVGKGDREYGNESDGAKRPMMISVDGNIGSGKSTLLSILKARYTPPPSCPSSSSSSSSRSVCFAPERTHEWKAMLPLYYEDTKRWSFPFQMQVLLSHIKNFKEAEGDLCFVERSPLAASLVFGELLKQEGLITSVEADLFDGFMEEVSWHPDVIIYLACAPQVCLERVVKRNRDGESGGGIPLEYLEKVSKAYEGFIQKYQDTIPVIKIDTNTGEVSDIFEEVQDRINKLLVV</sequence>
<keyword evidence="3" id="KW-0418">Kinase</keyword>
<organism evidence="3 4">
    <name type="scientific">Chloropicon primus</name>
    <dbReference type="NCBI Taxonomy" id="1764295"/>
    <lineage>
        <taxon>Eukaryota</taxon>
        <taxon>Viridiplantae</taxon>
        <taxon>Chlorophyta</taxon>
        <taxon>Chloropicophyceae</taxon>
        <taxon>Chloropicales</taxon>
        <taxon>Chloropicaceae</taxon>
        <taxon>Chloropicon</taxon>
    </lineage>
</organism>
<proteinExistence type="predicted"/>
<evidence type="ECO:0000313" key="4">
    <source>
        <dbReference type="Proteomes" id="UP000316726"/>
    </source>
</evidence>
<accession>A0A5B8MRJ7</accession>
<dbReference type="InterPro" id="IPR031314">
    <property type="entry name" value="DNK_dom"/>
</dbReference>
<gene>
    <name evidence="3" type="ORF">A3770_10p58760</name>
</gene>
<dbReference type="CDD" id="cd01673">
    <property type="entry name" value="dNK"/>
    <property type="match status" value="1"/>
</dbReference>
<dbReference type="InterPro" id="IPR050566">
    <property type="entry name" value="Deoxyribonucleoside_kinase"/>
</dbReference>
<evidence type="ECO:0000259" key="2">
    <source>
        <dbReference type="Pfam" id="PF01712"/>
    </source>
</evidence>
<dbReference type="Gene3D" id="3.40.50.300">
    <property type="entry name" value="P-loop containing nucleotide triphosphate hydrolases"/>
    <property type="match status" value="1"/>
</dbReference>
<dbReference type="AlphaFoldDB" id="A0A5B8MRJ7"/>
<keyword evidence="3" id="KW-0808">Transferase</keyword>
<dbReference type="SUPFAM" id="SSF52540">
    <property type="entry name" value="P-loop containing nucleoside triphosphate hydrolases"/>
    <property type="match status" value="1"/>
</dbReference>
<feature type="region of interest" description="Disordered" evidence="1">
    <location>
        <begin position="52"/>
        <end position="71"/>
    </location>
</feature>
<dbReference type="EMBL" id="CP031043">
    <property type="protein sequence ID" value="QDZ23358.1"/>
    <property type="molecule type" value="Genomic_DNA"/>
</dbReference>
<dbReference type="GO" id="GO:0019136">
    <property type="term" value="F:deoxynucleoside kinase activity"/>
    <property type="evidence" value="ECO:0007669"/>
    <property type="project" value="TreeGrafter"/>
</dbReference>
<keyword evidence="4" id="KW-1185">Reference proteome</keyword>
<dbReference type="OrthoDB" id="567086at2759"/>
<protein>
    <submittedName>
        <fullName evidence="3">Deoxynucleoside kinase</fullName>
    </submittedName>
</protein>
<reference evidence="3 4" key="1">
    <citation type="submission" date="2018-07" db="EMBL/GenBank/DDBJ databases">
        <title>The complete nuclear genome of the prasinophyte Chloropicon primus (CCMP1205).</title>
        <authorList>
            <person name="Pombert J.-F."/>
            <person name="Otis C."/>
            <person name="Turmel M."/>
            <person name="Lemieux C."/>
        </authorList>
    </citation>
    <scope>NUCLEOTIDE SEQUENCE [LARGE SCALE GENOMIC DNA]</scope>
    <source>
        <strain evidence="3 4">CCMP1205</strain>
    </source>
</reference>
<dbReference type="PANTHER" id="PTHR10513">
    <property type="entry name" value="DEOXYNUCLEOSIDE KINASE"/>
    <property type="match status" value="1"/>
</dbReference>
<dbReference type="STRING" id="1764295.A0A5B8MRJ7"/>
<feature type="compositionally biased region" description="Basic and acidic residues" evidence="1">
    <location>
        <begin position="52"/>
        <end position="65"/>
    </location>
</feature>
<evidence type="ECO:0000313" key="3">
    <source>
        <dbReference type="EMBL" id="QDZ23358.1"/>
    </source>
</evidence>
<dbReference type="GO" id="GO:0005737">
    <property type="term" value="C:cytoplasm"/>
    <property type="evidence" value="ECO:0007669"/>
    <property type="project" value="TreeGrafter"/>
</dbReference>
<dbReference type="Pfam" id="PF01712">
    <property type="entry name" value="dNK"/>
    <property type="match status" value="1"/>
</dbReference>
<evidence type="ECO:0000256" key="1">
    <source>
        <dbReference type="SAM" id="MobiDB-lite"/>
    </source>
</evidence>
<name>A0A5B8MRJ7_9CHLO</name>